<dbReference type="SUPFAM" id="SSF53098">
    <property type="entry name" value="Ribonuclease H-like"/>
    <property type="match status" value="1"/>
</dbReference>
<evidence type="ECO:0000256" key="1">
    <source>
        <dbReference type="ARBA" id="ARBA00004123"/>
    </source>
</evidence>
<keyword evidence="3" id="KW-0863">Zinc-finger</keyword>
<comment type="subcellular location">
    <subcellularLocation>
        <location evidence="1">Nucleus</location>
    </subcellularLocation>
</comment>
<evidence type="ECO:0000313" key="6">
    <source>
        <dbReference type="EMBL" id="CAF1555675.1"/>
    </source>
</evidence>
<sequence>MKKKLRLTKKSQFTSLPLDNERSQYLTRLAAEFLIYNLLPMSLVECPKLQTIFTQIEPSYGLPCRKYMMKTVLEKMYNDTRAQVANELTNTNDWFGCGDHLINLCVQDALKLCEISEALTSIRKVVSRVKNSHLAREHFHQQQFHLNLTERQLLSDVVTRWNSTCYMLERAIDERESVTLCLEEKSFQKHLNQAKLSTGISWDLLTQIKYILKPFETATRELPSESQPTMLKVLSVVTALFNSLEPGPKDSSLEQKVKNTIRSGMER</sequence>
<dbReference type="OrthoDB" id="1607513at2759"/>
<dbReference type="EMBL" id="CAJOBC010093420">
    <property type="protein sequence ID" value="CAF4416814.1"/>
    <property type="molecule type" value="Genomic_DNA"/>
</dbReference>
<evidence type="ECO:0000313" key="7">
    <source>
        <dbReference type="EMBL" id="CAF4416814.1"/>
    </source>
</evidence>
<evidence type="ECO:0000256" key="4">
    <source>
        <dbReference type="ARBA" id="ARBA00022833"/>
    </source>
</evidence>
<reference evidence="6" key="1">
    <citation type="submission" date="2021-02" db="EMBL/GenBank/DDBJ databases">
        <authorList>
            <person name="Nowell W R."/>
        </authorList>
    </citation>
    <scope>NUCLEOTIDE SEQUENCE</scope>
</reference>
<organism evidence="6 8">
    <name type="scientific">Didymodactylos carnosus</name>
    <dbReference type="NCBI Taxonomy" id="1234261"/>
    <lineage>
        <taxon>Eukaryota</taxon>
        <taxon>Metazoa</taxon>
        <taxon>Spiralia</taxon>
        <taxon>Gnathifera</taxon>
        <taxon>Rotifera</taxon>
        <taxon>Eurotatoria</taxon>
        <taxon>Bdelloidea</taxon>
        <taxon>Philodinida</taxon>
        <taxon>Philodinidae</taxon>
        <taxon>Didymodactylos</taxon>
    </lineage>
</organism>
<evidence type="ECO:0000313" key="8">
    <source>
        <dbReference type="Proteomes" id="UP000663829"/>
    </source>
</evidence>
<dbReference type="PANTHER" id="PTHR46481">
    <property type="entry name" value="ZINC FINGER BED DOMAIN-CONTAINING PROTEIN 4"/>
    <property type="match status" value="1"/>
</dbReference>
<name>A0A815XCF0_9BILA</name>
<evidence type="ECO:0000256" key="2">
    <source>
        <dbReference type="ARBA" id="ARBA00022723"/>
    </source>
</evidence>
<keyword evidence="4" id="KW-0862">Zinc</keyword>
<comment type="caution">
    <text evidence="6">The sequence shown here is derived from an EMBL/GenBank/DDBJ whole genome shotgun (WGS) entry which is preliminary data.</text>
</comment>
<dbReference type="GO" id="GO:0005634">
    <property type="term" value="C:nucleus"/>
    <property type="evidence" value="ECO:0007669"/>
    <property type="project" value="UniProtKB-SubCell"/>
</dbReference>
<feature type="non-terminal residue" evidence="6">
    <location>
        <position position="1"/>
    </location>
</feature>
<accession>A0A815XCF0</accession>
<dbReference type="InterPro" id="IPR012337">
    <property type="entry name" value="RNaseH-like_sf"/>
</dbReference>
<gene>
    <name evidence="6" type="ORF">GPM918_LOCUS39462</name>
    <name evidence="7" type="ORF">SRO942_LOCUS40337</name>
</gene>
<keyword evidence="2" id="KW-0479">Metal-binding</keyword>
<dbReference type="EMBL" id="CAJNOQ010027708">
    <property type="protein sequence ID" value="CAF1555675.1"/>
    <property type="molecule type" value="Genomic_DNA"/>
</dbReference>
<proteinExistence type="predicted"/>
<dbReference type="GO" id="GO:0008270">
    <property type="term" value="F:zinc ion binding"/>
    <property type="evidence" value="ECO:0007669"/>
    <property type="project" value="UniProtKB-KW"/>
</dbReference>
<dbReference type="PANTHER" id="PTHR46481:SF10">
    <property type="entry name" value="ZINC FINGER BED DOMAIN-CONTAINING PROTEIN 39"/>
    <property type="match status" value="1"/>
</dbReference>
<keyword evidence="8" id="KW-1185">Reference proteome</keyword>
<dbReference type="AlphaFoldDB" id="A0A815XCF0"/>
<dbReference type="InterPro" id="IPR052035">
    <property type="entry name" value="ZnF_BED_domain_contain"/>
</dbReference>
<protein>
    <submittedName>
        <fullName evidence="6">Uncharacterized protein</fullName>
    </submittedName>
</protein>
<evidence type="ECO:0000256" key="3">
    <source>
        <dbReference type="ARBA" id="ARBA00022771"/>
    </source>
</evidence>
<evidence type="ECO:0000256" key="5">
    <source>
        <dbReference type="ARBA" id="ARBA00023242"/>
    </source>
</evidence>
<keyword evidence="5" id="KW-0539">Nucleus</keyword>
<dbReference type="Proteomes" id="UP000681722">
    <property type="component" value="Unassembled WGS sequence"/>
</dbReference>
<dbReference type="Proteomes" id="UP000663829">
    <property type="component" value="Unassembled WGS sequence"/>
</dbReference>